<keyword evidence="1" id="KW-0472">Membrane</keyword>
<accession>A0A1M5BFI4</accession>
<feature type="transmembrane region" description="Helical" evidence="1">
    <location>
        <begin position="75"/>
        <end position="95"/>
    </location>
</feature>
<keyword evidence="1" id="KW-0812">Transmembrane</keyword>
<sequence>MYNYLLFIHIISAVTAIVAIIGYPVIMSCVRTVEQAKFGLRLLEKMAILPKIGGILLLLTGISFGYQQTYLFQELWYWLSVVIFCVILVILAVLLPSGMKQQLALLQQTQGETLPEAYRQSRRRSLRLEVTANVCVVLSILLMVFKPF</sequence>
<gene>
    <name evidence="2" type="ORF">SAMN05444392_1232</name>
</gene>
<evidence type="ECO:0000313" key="2">
    <source>
        <dbReference type="EMBL" id="SHF41170.1"/>
    </source>
</evidence>
<evidence type="ECO:0000313" key="3">
    <source>
        <dbReference type="Proteomes" id="UP000184476"/>
    </source>
</evidence>
<dbReference type="EMBL" id="FQVL01000023">
    <property type="protein sequence ID" value="SHF41170.1"/>
    <property type="molecule type" value="Genomic_DNA"/>
</dbReference>
<reference evidence="2 3" key="1">
    <citation type="submission" date="2016-11" db="EMBL/GenBank/DDBJ databases">
        <authorList>
            <person name="Jaros S."/>
            <person name="Januszkiewicz K."/>
            <person name="Wedrychowicz H."/>
        </authorList>
    </citation>
    <scope>NUCLEOTIDE SEQUENCE [LARGE SCALE GENOMIC DNA]</scope>
    <source>
        <strain evidence="2 3">DSM 44666</strain>
    </source>
</reference>
<name>A0A1M5BFI4_9BACL</name>
<dbReference type="OrthoDB" id="1493393at2"/>
<protein>
    <submittedName>
        <fullName evidence="2">Predicted integral membrane protein</fullName>
    </submittedName>
</protein>
<dbReference type="Proteomes" id="UP000184476">
    <property type="component" value="Unassembled WGS sequence"/>
</dbReference>
<keyword evidence="1" id="KW-1133">Transmembrane helix</keyword>
<dbReference type="InterPro" id="IPR018729">
    <property type="entry name" value="DUF2269_transmembrane"/>
</dbReference>
<dbReference type="Pfam" id="PF10027">
    <property type="entry name" value="DUF2269"/>
    <property type="match status" value="1"/>
</dbReference>
<feature type="transmembrane region" description="Helical" evidence="1">
    <location>
        <begin position="47"/>
        <end position="69"/>
    </location>
</feature>
<organism evidence="2 3">
    <name type="scientific">Seinonella peptonophila</name>
    <dbReference type="NCBI Taxonomy" id="112248"/>
    <lineage>
        <taxon>Bacteria</taxon>
        <taxon>Bacillati</taxon>
        <taxon>Bacillota</taxon>
        <taxon>Bacilli</taxon>
        <taxon>Bacillales</taxon>
        <taxon>Thermoactinomycetaceae</taxon>
        <taxon>Seinonella</taxon>
    </lineage>
</organism>
<feature type="transmembrane region" description="Helical" evidence="1">
    <location>
        <begin position="6"/>
        <end position="26"/>
    </location>
</feature>
<dbReference type="RefSeq" id="WP_073158488.1">
    <property type="nucleotide sequence ID" value="NZ_FQVL01000023.1"/>
</dbReference>
<dbReference type="AlphaFoldDB" id="A0A1M5BFI4"/>
<keyword evidence="3" id="KW-1185">Reference proteome</keyword>
<evidence type="ECO:0000256" key="1">
    <source>
        <dbReference type="SAM" id="Phobius"/>
    </source>
</evidence>
<feature type="transmembrane region" description="Helical" evidence="1">
    <location>
        <begin position="126"/>
        <end position="145"/>
    </location>
</feature>
<proteinExistence type="predicted"/>